<keyword evidence="4 5" id="KW-0472">Membrane</keyword>
<dbReference type="OrthoDB" id="9986881at2759"/>
<keyword evidence="3 5" id="KW-1133">Transmembrane helix</keyword>
<evidence type="ECO:0000256" key="4">
    <source>
        <dbReference type="ARBA" id="ARBA00023136"/>
    </source>
</evidence>
<dbReference type="SUPFAM" id="SSF103473">
    <property type="entry name" value="MFS general substrate transporter"/>
    <property type="match status" value="1"/>
</dbReference>
<feature type="transmembrane region" description="Helical" evidence="5">
    <location>
        <begin position="217"/>
        <end position="239"/>
    </location>
</feature>
<feature type="transmembrane region" description="Helical" evidence="5">
    <location>
        <begin position="456"/>
        <end position="478"/>
    </location>
</feature>
<dbReference type="CDD" id="cd17323">
    <property type="entry name" value="MFS_Tpo1_MDR_like"/>
    <property type="match status" value="1"/>
</dbReference>
<dbReference type="Gene3D" id="1.20.1250.20">
    <property type="entry name" value="MFS general substrate transporter like domains"/>
    <property type="match status" value="1"/>
</dbReference>
<evidence type="ECO:0000256" key="2">
    <source>
        <dbReference type="ARBA" id="ARBA00022692"/>
    </source>
</evidence>
<dbReference type="PROSITE" id="PS50850">
    <property type="entry name" value="MFS"/>
    <property type="match status" value="1"/>
</dbReference>
<feature type="transmembrane region" description="Helical" evidence="5">
    <location>
        <begin position="121"/>
        <end position="138"/>
    </location>
</feature>
<dbReference type="InterPro" id="IPR036259">
    <property type="entry name" value="MFS_trans_sf"/>
</dbReference>
<dbReference type="PANTHER" id="PTHR23502:SF59">
    <property type="entry name" value="MULTIDRUG TRANSPORTER, PUTATIVE (AFU_ORTHOLOGUE AFUA_1G10370)-RELATED"/>
    <property type="match status" value="1"/>
</dbReference>
<evidence type="ECO:0000256" key="5">
    <source>
        <dbReference type="SAM" id="Phobius"/>
    </source>
</evidence>
<dbReference type="GO" id="GO:0005886">
    <property type="term" value="C:plasma membrane"/>
    <property type="evidence" value="ECO:0007669"/>
    <property type="project" value="TreeGrafter"/>
</dbReference>
<evidence type="ECO:0000313" key="8">
    <source>
        <dbReference type="Proteomes" id="UP000091956"/>
    </source>
</evidence>
<name>A0A1B8G8Z0_9PEZI</name>
<proteinExistence type="predicted"/>
<feature type="transmembrane region" description="Helical" evidence="5">
    <location>
        <begin position="179"/>
        <end position="205"/>
    </location>
</feature>
<feature type="transmembrane region" description="Helical" evidence="5">
    <location>
        <begin position="323"/>
        <end position="342"/>
    </location>
</feature>
<evidence type="ECO:0000256" key="1">
    <source>
        <dbReference type="ARBA" id="ARBA00004141"/>
    </source>
</evidence>
<feature type="transmembrane region" description="Helical" evidence="5">
    <location>
        <begin position="144"/>
        <end position="167"/>
    </location>
</feature>
<feature type="domain" description="Major facilitator superfamily (MFS) profile" evidence="6">
    <location>
        <begin position="48"/>
        <end position="483"/>
    </location>
</feature>
<gene>
    <name evidence="7" type="ORF">VE01_09541</name>
</gene>
<keyword evidence="8" id="KW-1185">Reference proteome</keyword>
<dbReference type="RefSeq" id="XP_018126028.1">
    <property type="nucleotide sequence ID" value="XM_018278954.2"/>
</dbReference>
<dbReference type="Proteomes" id="UP000091956">
    <property type="component" value="Unassembled WGS sequence"/>
</dbReference>
<evidence type="ECO:0000256" key="3">
    <source>
        <dbReference type="ARBA" id="ARBA00022989"/>
    </source>
</evidence>
<dbReference type="GO" id="GO:0022857">
    <property type="term" value="F:transmembrane transporter activity"/>
    <property type="evidence" value="ECO:0007669"/>
    <property type="project" value="InterPro"/>
</dbReference>
<feature type="transmembrane region" description="Helical" evidence="5">
    <location>
        <begin position="280"/>
        <end position="303"/>
    </location>
</feature>
<sequence length="493" mass="53590">MTELQPPEKTSPQSPSTAAHVNTCEADEGGIVDFDGPADPANPLNWSFSRKVVTSGLYSLTSLGSVWASTAYAPANSKIADEFNVSPDVAIIGTSLLLLGWGFGPLLWAPLSEVYGRKWPVLIPFFISIVMSFGTATAKDIQTVLITRFFTGFFGAAPITCTGGVYVDIWDASQRGNAIVGYTLAVCGGPSLGPVVGGAIIYSGINWRWTEYTTGILQASILIPGLIFIEESYVPILLVRKARKLRQNTGNWGLHAEWEETTVSIKELAIKFGLRPLQMLLTPICLSVTIYSSFIYGTFYASLASFPIIFQEARGWNEVVGSLPFLGVLIGIIMGAALSALNQKYYNIAYEANDFKPVPEARLPPMMIASVILSGGLFIIGWTASPQLPWIATVIGVTMMGFGYYTIFTSALNYLVDTFQRWGASAVAANTFMRSVLAAAFPLIVPPMFRSLGNDWAFSVLAIVSVLNIPIPFVFWFYGPRIREMGKYSSNMG</sequence>
<feature type="transmembrane region" description="Helical" evidence="5">
    <location>
        <begin position="390"/>
        <end position="415"/>
    </location>
</feature>
<dbReference type="PANTHER" id="PTHR23502">
    <property type="entry name" value="MAJOR FACILITATOR SUPERFAMILY"/>
    <property type="match status" value="1"/>
</dbReference>
<protein>
    <recommendedName>
        <fullName evidence="6">Major facilitator superfamily (MFS) profile domain-containing protein</fullName>
    </recommendedName>
</protein>
<organism evidence="7 8">
    <name type="scientific">Pseudogymnoascus verrucosus</name>
    <dbReference type="NCBI Taxonomy" id="342668"/>
    <lineage>
        <taxon>Eukaryota</taxon>
        <taxon>Fungi</taxon>
        <taxon>Dikarya</taxon>
        <taxon>Ascomycota</taxon>
        <taxon>Pezizomycotina</taxon>
        <taxon>Leotiomycetes</taxon>
        <taxon>Thelebolales</taxon>
        <taxon>Thelebolaceae</taxon>
        <taxon>Pseudogymnoascus</taxon>
    </lineage>
</organism>
<feature type="transmembrane region" description="Helical" evidence="5">
    <location>
        <begin position="422"/>
        <end position="444"/>
    </location>
</feature>
<evidence type="ECO:0000259" key="6">
    <source>
        <dbReference type="PROSITE" id="PS50850"/>
    </source>
</evidence>
<evidence type="ECO:0000313" key="7">
    <source>
        <dbReference type="EMBL" id="OBT92295.1"/>
    </source>
</evidence>
<dbReference type="FunFam" id="1.20.1250.20:FF:000011">
    <property type="entry name" value="MFS multidrug transporter, putative"/>
    <property type="match status" value="1"/>
</dbReference>
<dbReference type="Pfam" id="PF07690">
    <property type="entry name" value="MFS_1"/>
    <property type="match status" value="1"/>
</dbReference>
<accession>A0A1B8G8Z0</accession>
<dbReference type="EMBL" id="KV460270">
    <property type="protein sequence ID" value="OBT92295.1"/>
    <property type="molecule type" value="Genomic_DNA"/>
</dbReference>
<reference evidence="8" key="2">
    <citation type="journal article" date="2018" name="Nat. Commun.">
        <title>Extreme sensitivity to ultraviolet light in the fungal pathogen causing white-nose syndrome of bats.</title>
        <authorList>
            <person name="Palmer J.M."/>
            <person name="Drees K.P."/>
            <person name="Foster J.T."/>
            <person name="Lindner D.L."/>
        </authorList>
    </citation>
    <scope>NUCLEOTIDE SEQUENCE [LARGE SCALE GENOMIC DNA]</scope>
    <source>
        <strain evidence="8">UAMH 10579</strain>
    </source>
</reference>
<dbReference type="InterPro" id="IPR020846">
    <property type="entry name" value="MFS_dom"/>
</dbReference>
<dbReference type="GeneID" id="28842927"/>
<dbReference type="STRING" id="342668.A0A1B8G8Z0"/>
<feature type="transmembrane region" description="Helical" evidence="5">
    <location>
        <begin position="363"/>
        <end position="384"/>
    </location>
</feature>
<comment type="subcellular location">
    <subcellularLocation>
        <location evidence="1">Membrane</location>
        <topology evidence="1">Multi-pass membrane protein</topology>
    </subcellularLocation>
</comment>
<feature type="transmembrane region" description="Helical" evidence="5">
    <location>
        <begin position="89"/>
        <end position="109"/>
    </location>
</feature>
<reference evidence="7 8" key="1">
    <citation type="submission" date="2016-03" db="EMBL/GenBank/DDBJ databases">
        <title>Comparative genomics of Pseudogymnoascus destructans, the fungus causing white-nose syndrome of bats.</title>
        <authorList>
            <person name="Palmer J.M."/>
            <person name="Drees K.P."/>
            <person name="Foster J.T."/>
            <person name="Lindner D.L."/>
        </authorList>
    </citation>
    <scope>NUCLEOTIDE SEQUENCE [LARGE SCALE GENOMIC DNA]</scope>
    <source>
        <strain evidence="7 8">UAMH 10579</strain>
    </source>
</reference>
<dbReference type="InterPro" id="IPR011701">
    <property type="entry name" value="MFS"/>
</dbReference>
<keyword evidence="2 5" id="KW-0812">Transmembrane</keyword>
<dbReference type="AlphaFoldDB" id="A0A1B8G8Z0"/>